<comment type="similarity">
    <text evidence="1 5">Belongs to the FlgD family.</text>
</comment>
<keyword evidence="8" id="KW-0282">Flagellum</keyword>
<dbReference type="Pfam" id="PF13861">
    <property type="entry name" value="FLgD_tudor"/>
    <property type="match status" value="1"/>
</dbReference>
<dbReference type="Pfam" id="PF03963">
    <property type="entry name" value="FlgD"/>
    <property type="match status" value="1"/>
</dbReference>
<evidence type="ECO:0000313" key="8">
    <source>
        <dbReference type="EMBL" id="AWI80334.1"/>
    </source>
</evidence>
<dbReference type="AlphaFoldDB" id="A0A2U8H3P7"/>
<dbReference type="Gene3D" id="2.30.30.910">
    <property type="match status" value="1"/>
</dbReference>
<evidence type="ECO:0000256" key="2">
    <source>
        <dbReference type="ARBA" id="ARBA00016013"/>
    </source>
</evidence>
<evidence type="ECO:0000256" key="4">
    <source>
        <dbReference type="ARBA" id="ARBA00024746"/>
    </source>
</evidence>
<name>A0A2U8H3P7_9RHOO</name>
<dbReference type="Proteomes" id="UP000244902">
    <property type="component" value="Chromosome"/>
</dbReference>
<sequence length="224" mass="23062">MSTVTSSTQTAQDILSNLARTDTSADSVAADSRLQFLTLLTTQLKNQDPMNPMENAELTSQLAQLSTVEGIEKLNTLMGQLLDSQSSGESLQAASLVGRGVLVEGKGLQLTEAGAVGGFELDGPADSVVLSIKDSSGLEVASVTVTDVAAGSQNFIWDGTATDGSRAADGKYTVSVTATQGESNVVARTLEFGSVSSVIRGASSTDLQVGSLGIFKVADIKQIL</sequence>
<evidence type="ECO:0000256" key="5">
    <source>
        <dbReference type="RuleBase" id="RU362076"/>
    </source>
</evidence>
<dbReference type="InterPro" id="IPR025965">
    <property type="entry name" value="FlgD/Vpr_Ig-like"/>
</dbReference>
<dbReference type="EMBL" id="CP022188">
    <property type="protein sequence ID" value="AWI80334.1"/>
    <property type="molecule type" value="Genomic_DNA"/>
</dbReference>
<accession>A0A2U8H3P7</accession>
<dbReference type="OrthoDB" id="9785233at2"/>
<evidence type="ECO:0000256" key="3">
    <source>
        <dbReference type="ARBA" id="ARBA00022795"/>
    </source>
</evidence>
<feature type="domain" description="FlgD/Vpr Ig-like" evidence="6">
    <location>
        <begin position="109"/>
        <end position="181"/>
    </location>
</feature>
<dbReference type="GO" id="GO:0044781">
    <property type="term" value="P:bacterial-type flagellum organization"/>
    <property type="evidence" value="ECO:0007669"/>
    <property type="project" value="UniProtKB-UniRule"/>
</dbReference>
<evidence type="ECO:0000259" key="7">
    <source>
        <dbReference type="Pfam" id="PF13861"/>
    </source>
</evidence>
<keyword evidence="8" id="KW-0966">Cell projection</keyword>
<evidence type="ECO:0000256" key="1">
    <source>
        <dbReference type="ARBA" id="ARBA00010577"/>
    </source>
</evidence>
<reference evidence="8 9" key="1">
    <citation type="submission" date="2017-06" db="EMBL/GenBank/DDBJ databases">
        <title>Azoarcus sp. TSNA42 complete genome sequence.</title>
        <authorList>
            <person name="Woo J.-H."/>
            <person name="Kim H.-S."/>
        </authorList>
    </citation>
    <scope>NUCLEOTIDE SEQUENCE [LARGE SCALE GENOMIC DNA]</scope>
    <source>
        <strain evidence="8 9">TSNA42</strain>
    </source>
</reference>
<comment type="function">
    <text evidence="4 5">Required for flagellar hook formation. May act as a scaffolding protein.</text>
</comment>
<gene>
    <name evidence="8" type="ORF">CEW87_13785</name>
</gene>
<dbReference type="InterPro" id="IPR005648">
    <property type="entry name" value="FlgD"/>
</dbReference>
<evidence type="ECO:0000259" key="6">
    <source>
        <dbReference type="Pfam" id="PF13860"/>
    </source>
</evidence>
<keyword evidence="3 5" id="KW-1005">Bacterial flagellum biogenesis</keyword>
<feature type="domain" description="FlgD Tudor-like" evidence="7">
    <location>
        <begin position="90"/>
        <end position="221"/>
    </location>
</feature>
<proteinExistence type="inferred from homology"/>
<organism evidence="8 9">
    <name type="scientific">Parazoarcus communis</name>
    <dbReference type="NCBI Taxonomy" id="41977"/>
    <lineage>
        <taxon>Bacteria</taxon>
        <taxon>Pseudomonadati</taxon>
        <taxon>Pseudomonadota</taxon>
        <taxon>Betaproteobacteria</taxon>
        <taxon>Rhodocyclales</taxon>
        <taxon>Zoogloeaceae</taxon>
        <taxon>Parazoarcus</taxon>
    </lineage>
</organism>
<keyword evidence="8" id="KW-0969">Cilium</keyword>
<dbReference type="InterPro" id="IPR025963">
    <property type="entry name" value="FLgD_Tudor"/>
</dbReference>
<evidence type="ECO:0000313" key="9">
    <source>
        <dbReference type="Proteomes" id="UP000244902"/>
    </source>
</evidence>
<protein>
    <recommendedName>
        <fullName evidence="2 5">Basal-body rod modification protein FlgD</fullName>
    </recommendedName>
</protein>
<dbReference type="Gene3D" id="2.60.40.4070">
    <property type="match status" value="1"/>
</dbReference>
<dbReference type="Pfam" id="PF13860">
    <property type="entry name" value="FlgD_ig"/>
    <property type="match status" value="1"/>
</dbReference>
<dbReference type="RefSeq" id="WP_108973835.1">
    <property type="nucleotide sequence ID" value="NZ_CP022188.1"/>
</dbReference>